<feature type="compositionally biased region" description="Acidic residues" evidence="1">
    <location>
        <begin position="294"/>
        <end position="310"/>
    </location>
</feature>
<dbReference type="AlphaFoldDB" id="A0A564VC18"/>
<feature type="domain" description="DUF4340" evidence="3">
    <location>
        <begin position="75"/>
        <end position="262"/>
    </location>
</feature>
<dbReference type="RefSeq" id="WP_144092145.1">
    <property type="nucleotide sequence ID" value="NZ_CABHMX010000006.1"/>
</dbReference>
<accession>A0A564VC18</accession>
<organism evidence="4 5">
    <name type="scientific">Blautia luti</name>
    <dbReference type="NCBI Taxonomy" id="89014"/>
    <lineage>
        <taxon>Bacteria</taxon>
        <taxon>Bacillati</taxon>
        <taxon>Bacillota</taxon>
        <taxon>Clostridia</taxon>
        <taxon>Lachnospirales</taxon>
        <taxon>Lachnospiraceae</taxon>
        <taxon>Blautia</taxon>
    </lineage>
</organism>
<evidence type="ECO:0000313" key="5">
    <source>
        <dbReference type="Proteomes" id="UP000408482"/>
    </source>
</evidence>
<dbReference type="Pfam" id="PF14238">
    <property type="entry name" value="DUF4340"/>
    <property type="match status" value="1"/>
</dbReference>
<dbReference type="InterPro" id="IPR025641">
    <property type="entry name" value="DUF4340"/>
</dbReference>
<evidence type="ECO:0000256" key="2">
    <source>
        <dbReference type="SAM" id="Phobius"/>
    </source>
</evidence>
<keyword evidence="2" id="KW-1133">Transmembrane helix</keyword>
<feature type="region of interest" description="Disordered" evidence="1">
    <location>
        <begin position="274"/>
        <end position="315"/>
    </location>
</feature>
<keyword evidence="2" id="KW-0472">Membrane</keyword>
<keyword evidence="2" id="KW-0812">Transmembrane</keyword>
<evidence type="ECO:0000313" key="4">
    <source>
        <dbReference type="EMBL" id="VUX29931.1"/>
    </source>
</evidence>
<sequence>MKKSTKLVSAVVVLAVLGGIYVGLNTYVSKEEKTESSSEEESKTEVFSVKKDDIKSLEFIVDKKEVTFEKKDDSWVKKDETAFPVNQTTLDSAASAIETVEADRVLEDVEDLTEYGLDSPSNTVTIDTADGTTKFNIGDENTSTNQYYISRDDDDSTVYVVAADTVSPFMNSLYDYAQGEDFPTIDPSTVKKVQVSEDKASYVLEENSDGATWDVSGDGNSDKESADTTAAGNVTSGLGSFAFDQFVNYNAEDLSQYGLDKPYATITVDYQEKVKNDSTDSTESGENDSTASESDSESGDSADTDSSSEDADSKTTTVDKQLVIYVGDEAGDGSRYVTVDNKQIYTMSTDTLSAVIDKTPSDLWSLIVNYLSVKNLDQLQVTYGETTSTVNVSRETSTDDDGNEKETTTYQLDGKEIESTTFTTFYNKLINMAGQKRLTDAYTPAADPEMTAVFTDSDKNQTTVTFYTYDTNYYAAVVGDKVFLVNKMTVKEMFNAYETMVNGETETEATATPTAEAEK</sequence>
<dbReference type="Proteomes" id="UP000408482">
    <property type="component" value="Unassembled WGS sequence"/>
</dbReference>
<dbReference type="EMBL" id="CABHNW010000005">
    <property type="protein sequence ID" value="VUX29931.1"/>
    <property type="molecule type" value="Genomic_DNA"/>
</dbReference>
<proteinExistence type="predicted"/>
<gene>
    <name evidence="4" type="ORF">RSSSTS7063_02002</name>
</gene>
<evidence type="ECO:0000259" key="3">
    <source>
        <dbReference type="Pfam" id="PF14238"/>
    </source>
</evidence>
<reference evidence="4 5" key="1">
    <citation type="submission" date="2019-07" db="EMBL/GenBank/DDBJ databases">
        <authorList>
            <person name="Hibberd C M."/>
            <person name="Gehrig L. J."/>
            <person name="Chang H.-W."/>
            <person name="Venkatesh S."/>
        </authorList>
    </citation>
    <scope>NUCLEOTIDE SEQUENCE [LARGE SCALE GENOMIC DNA]</scope>
    <source>
        <strain evidence="4">Blautia_luti_SSTS_Bg7063</strain>
    </source>
</reference>
<keyword evidence="5" id="KW-1185">Reference proteome</keyword>
<protein>
    <recommendedName>
        <fullName evidence="3">DUF4340 domain-containing protein</fullName>
    </recommendedName>
</protein>
<feature type="transmembrane region" description="Helical" evidence="2">
    <location>
        <begin position="7"/>
        <end position="28"/>
    </location>
</feature>
<name>A0A564VC18_9FIRM</name>
<feature type="region of interest" description="Disordered" evidence="1">
    <location>
        <begin position="387"/>
        <end position="406"/>
    </location>
</feature>
<evidence type="ECO:0000256" key="1">
    <source>
        <dbReference type="SAM" id="MobiDB-lite"/>
    </source>
</evidence>
<feature type="region of interest" description="Disordered" evidence="1">
    <location>
        <begin position="206"/>
        <end position="231"/>
    </location>
</feature>